<dbReference type="GO" id="GO:0016779">
    <property type="term" value="F:nucleotidyltransferase activity"/>
    <property type="evidence" value="ECO:0007669"/>
    <property type="project" value="UniProtKB-ARBA"/>
</dbReference>
<feature type="non-terminal residue" evidence="2">
    <location>
        <position position="55"/>
    </location>
</feature>
<comment type="caution">
    <text evidence="2">The sequence shown here is derived from an EMBL/GenBank/DDBJ whole genome shotgun (WGS) entry which is preliminary data.</text>
</comment>
<proteinExistence type="predicted"/>
<dbReference type="EMBL" id="AJWZ01009927">
    <property type="protein sequence ID" value="EKC49917.1"/>
    <property type="molecule type" value="Genomic_DNA"/>
</dbReference>
<dbReference type="Gene3D" id="3.90.550.10">
    <property type="entry name" value="Spore Coat Polysaccharide Biosynthesis Protein SpsA, Chain A"/>
    <property type="match status" value="1"/>
</dbReference>
<reference evidence="2" key="1">
    <citation type="journal article" date="2013" name="Environ. Microbiol.">
        <title>Microbiota from the distal guts of lean and obese adolescents exhibit partial functional redundancy besides clear differences in community structure.</title>
        <authorList>
            <person name="Ferrer M."/>
            <person name="Ruiz A."/>
            <person name="Lanza F."/>
            <person name="Haange S.B."/>
            <person name="Oberbach A."/>
            <person name="Till H."/>
            <person name="Bargiela R."/>
            <person name="Campoy C."/>
            <person name="Segura M.T."/>
            <person name="Richter M."/>
            <person name="von Bergen M."/>
            <person name="Seifert J."/>
            <person name="Suarez A."/>
        </authorList>
    </citation>
    <scope>NUCLEOTIDE SEQUENCE</scope>
</reference>
<accession>K1RMT4</accession>
<evidence type="ECO:0000313" key="2">
    <source>
        <dbReference type="EMBL" id="EKC49917.1"/>
    </source>
</evidence>
<dbReference type="Pfam" id="PF12804">
    <property type="entry name" value="NTP_transf_3"/>
    <property type="match status" value="1"/>
</dbReference>
<sequence length="55" mass="6014">MFTSAIILAAGSGRRMGFDKMTARLCDKAVILYSIERFVESNADEIIIAASEDNT</sequence>
<dbReference type="InterPro" id="IPR029044">
    <property type="entry name" value="Nucleotide-diphossugar_trans"/>
</dbReference>
<dbReference type="AlphaFoldDB" id="K1RMT4"/>
<feature type="domain" description="MobA-like NTP transferase" evidence="1">
    <location>
        <begin position="5"/>
        <end position="53"/>
    </location>
</feature>
<evidence type="ECO:0000259" key="1">
    <source>
        <dbReference type="Pfam" id="PF12804"/>
    </source>
</evidence>
<dbReference type="InterPro" id="IPR025877">
    <property type="entry name" value="MobA-like_NTP_Trfase"/>
</dbReference>
<dbReference type="SUPFAM" id="SSF53448">
    <property type="entry name" value="Nucleotide-diphospho-sugar transferases"/>
    <property type="match status" value="1"/>
</dbReference>
<name>K1RMT4_9ZZZZ</name>
<organism evidence="2">
    <name type="scientific">human gut metagenome</name>
    <dbReference type="NCBI Taxonomy" id="408170"/>
    <lineage>
        <taxon>unclassified sequences</taxon>
        <taxon>metagenomes</taxon>
        <taxon>organismal metagenomes</taxon>
    </lineage>
</organism>
<protein>
    <recommendedName>
        <fullName evidence="1">MobA-like NTP transferase domain-containing protein</fullName>
    </recommendedName>
</protein>
<gene>
    <name evidence="2" type="ORF">OBE_14393</name>
</gene>